<name>A0A1H9CL45_9ACTN</name>
<feature type="region of interest" description="Disordered" evidence="1">
    <location>
        <begin position="17"/>
        <end position="38"/>
    </location>
</feature>
<dbReference type="AlphaFoldDB" id="A0A1H9CL45"/>
<gene>
    <name evidence="2" type="ORF">SAMN05421756_102250</name>
</gene>
<dbReference type="Proteomes" id="UP000198504">
    <property type="component" value="Unassembled WGS sequence"/>
</dbReference>
<keyword evidence="3" id="KW-1185">Reference proteome</keyword>
<evidence type="ECO:0000256" key="1">
    <source>
        <dbReference type="SAM" id="MobiDB-lite"/>
    </source>
</evidence>
<accession>A0A1H9CL45</accession>
<evidence type="ECO:0000313" key="3">
    <source>
        <dbReference type="Proteomes" id="UP000198504"/>
    </source>
</evidence>
<proteinExistence type="predicted"/>
<reference evidence="3" key="1">
    <citation type="submission" date="2016-10" db="EMBL/GenBank/DDBJ databases">
        <authorList>
            <person name="Varghese N."/>
            <person name="Submissions S."/>
        </authorList>
    </citation>
    <scope>NUCLEOTIDE SEQUENCE [LARGE SCALE GENOMIC DNA]</scope>
    <source>
        <strain evidence="3">CGMCC 4.6856</strain>
    </source>
</reference>
<dbReference type="STRING" id="1036181.SAMN05421756_102250"/>
<evidence type="ECO:0008006" key="4">
    <source>
        <dbReference type="Google" id="ProtNLM"/>
    </source>
</evidence>
<dbReference type="EMBL" id="FOFA01000002">
    <property type="protein sequence ID" value="SEQ01936.1"/>
    <property type="molecule type" value="Genomic_DNA"/>
</dbReference>
<sequence>MRSGLDEVAAALLGVGSAPRRPDRDAATYWSEPPPGGSDDPVARIVAIRRLGSASRRPVGAVAQLVAVAAALRTGVDRVEDATLGFQGRVLTTGDFLATWAVELAVHQLDLARDLAVPSPPARALALARQTVEALLGDRLPGDDDAGAVLLATGRRAATADELRTLGAGAERLPLL</sequence>
<evidence type="ECO:0000313" key="2">
    <source>
        <dbReference type="EMBL" id="SEQ01936.1"/>
    </source>
</evidence>
<organism evidence="2 3">
    <name type="scientific">Microlunatus flavus</name>
    <dbReference type="NCBI Taxonomy" id="1036181"/>
    <lineage>
        <taxon>Bacteria</taxon>
        <taxon>Bacillati</taxon>
        <taxon>Actinomycetota</taxon>
        <taxon>Actinomycetes</taxon>
        <taxon>Propionibacteriales</taxon>
        <taxon>Propionibacteriaceae</taxon>
        <taxon>Microlunatus</taxon>
    </lineage>
</organism>
<dbReference type="Gene3D" id="1.20.120.450">
    <property type="entry name" value="dinb family like domain"/>
    <property type="match status" value="1"/>
</dbReference>
<protein>
    <recommendedName>
        <fullName evidence="4">Mycothiol maleylpyruvate isomerase N-terminal domain-containing protein</fullName>
    </recommendedName>
</protein>
<dbReference type="InterPro" id="IPR034660">
    <property type="entry name" value="DinB/YfiT-like"/>
</dbReference>